<sequence length="152" mass="16565">MLLLILALTGLPFTVQADELPARQGLRALRAPVAAIVKEAAKGEASDMAEMTKAYKEAGAAWQQVTAQALDLDQYGIPADRQAEVWREVRMMGMLMGYMDEATKRGNRVLMLQSANLLMPTYEKLSGFLDSIRAPVSPGLQFPAPPKEMGGK</sequence>
<dbReference type="KEGG" id="npv:OHM77_02395"/>
<gene>
    <name evidence="2" type="ORF">OHM77_02395</name>
</gene>
<dbReference type="EMBL" id="CP107246">
    <property type="protein sequence ID" value="WIM06165.1"/>
    <property type="molecule type" value="Genomic_DNA"/>
</dbReference>
<evidence type="ECO:0000256" key="1">
    <source>
        <dbReference type="SAM" id="SignalP"/>
    </source>
</evidence>
<proteinExistence type="predicted"/>
<keyword evidence="1" id="KW-0732">Signal</keyword>
<feature type="chain" id="PRO_5041230557" evidence="1">
    <location>
        <begin position="18"/>
        <end position="152"/>
    </location>
</feature>
<name>A0AA49IXN0_9PROT</name>
<dbReference type="Proteomes" id="UP001234916">
    <property type="component" value="Chromosome"/>
</dbReference>
<feature type="signal peptide" evidence="1">
    <location>
        <begin position="1"/>
        <end position="17"/>
    </location>
</feature>
<reference evidence="2" key="1">
    <citation type="journal article" date="2023" name="Nat. Microbiol.">
        <title>Enrichment and characterization of a nitric oxide-reducing microbial community in a continuous bioreactor.</title>
        <authorList>
            <person name="Garrido-Amador P."/>
            <person name="Stortenbeker N."/>
            <person name="Wessels H.J.C.T."/>
            <person name="Speth D.R."/>
            <person name="Garcia-Heredia I."/>
            <person name="Kartal B."/>
        </authorList>
    </citation>
    <scope>NUCLEOTIDE SEQUENCE</scope>
    <source>
        <strain evidence="2">MAG1</strain>
    </source>
</reference>
<dbReference type="AlphaFoldDB" id="A0AA49IXN0"/>
<organism evidence="2">
    <name type="scientific">Candidatus Nitricoxidivorans perseverans</name>
    <dbReference type="NCBI Taxonomy" id="2975601"/>
    <lineage>
        <taxon>Bacteria</taxon>
        <taxon>Pseudomonadati</taxon>
        <taxon>Pseudomonadota</taxon>
        <taxon>Betaproteobacteria</taxon>
        <taxon>Nitrosomonadales</taxon>
        <taxon>Sterolibacteriaceae</taxon>
        <taxon>Candidatus Nitricoxidivorans</taxon>
    </lineage>
</organism>
<evidence type="ECO:0000313" key="2">
    <source>
        <dbReference type="EMBL" id="WIM06165.1"/>
    </source>
</evidence>
<accession>A0AA49IXN0</accession>
<protein>
    <submittedName>
        <fullName evidence="2">Uncharacterized protein</fullName>
    </submittedName>
</protein>